<dbReference type="AlphaFoldDB" id="A0A9W8BM49"/>
<dbReference type="InterPro" id="IPR032675">
    <property type="entry name" value="LRR_dom_sf"/>
</dbReference>
<dbReference type="Gene3D" id="3.80.10.10">
    <property type="entry name" value="Ribonuclease Inhibitor"/>
    <property type="match status" value="1"/>
</dbReference>
<dbReference type="OrthoDB" id="5560891at2759"/>
<gene>
    <name evidence="1" type="ORF">H4R26_001329</name>
</gene>
<comment type="caution">
    <text evidence="1">The sequence shown here is derived from an EMBL/GenBank/DDBJ whole genome shotgun (WGS) entry which is preliminary data.</text>
</comment>
<organism evidence="1 2">
    <name type="scientific">Coemansia thaxteri</name>
    <dbReference type="NCBI Taxonomy" id="2663907"/>
    <lineage>
        <taxon>Eukaryota</taxon>
        <taxon>Fungi</taxon>
        <taxon>Fungi incertae sedis</taxon>
        <taxon>Zoopagomycota</taxon>
        <taxon>Kickxellomycotina</taxon>
        <taxon>Kickxellomycetes</taxon>
        <taxon>Kickxellales</taxon>
        <taxon>Kickxellaceae</taxon>
        <taxon>Coemansia</taxon>
    </lineage>
</organism>
<reference evidence="1" key="1">
    <citation type="submission" date="2022-07" db="EMBL/GenBank/DDBJ databases">
        <title>Phylogenomic reconstructions and comparative analyses of Kickxellomycotina fungi.</title>
        <authorList>
            <person name="Reynolds N.K."/>
            <person name="Stajich J.E."/>
            <person name="Barry K."/>
            <person name="Grigoriev I.V."/>
            <person name="Crous P."/>
            <person name="Smith M.E."/>
        </authorList>
    </citation>
    <scope>NUCLEOTIDE SEQUENCE</scope>
    <source>
        <strain evidence="1">IMI 214461</strain>
    </source>
</reference>
<sequence length="398" mass="44742">MAYAASDILVRVNSSLDSSAQADIECFGSLLTQLYQFGTNIEYVSRGSVALANLKVDAISNLVRVAYYDPDANRDQLTQLVRVNSSTLQYLDISSLDLAAFTDLVKCEDGDYTTYPCLHDLELDLKTRWDISNTPVFEGVVPFPKLRRLYIVRAYPFGDDTLFRGNAGTLEHLQFQPTSQAVDMLRQHGVFRPASHPNLYSVKIDCGHFRTEELPGSDMHLDYMLSIAPKATVWNMPDCVRDDSMCSILGLLGTHTNLQHLFLPSMVLGLTDVVTLIKSLPLLSDLYVDYPRLDVVPDGVPSDELPSYMISTYAPMGERFRSWHCACFYKWRASDEEIAKCILLLALVCPNFNKASVSSDAQKALMDAMRKAVNSAGFERHAWQLRHMHLDRLDMAKC</sequence>
<dbReference type="EMBL" id="JANBQF010000057">
    <property type="protein sequence ID" value="KAJ2006523.1"/>
    <property type="molecule type" value="Genomic_DNA"/>
</dbReference>
<keyword evidence="2" id="KW-1185">Reference proteome</keyword>
<dbReference type="Proteomes" id="UP001150907">
    <property type="component" value="Unassembled WGS sequence"/>
</dbReference>
<evidence type="ECO:0000313" key="2">
    <source>
        <dbReference type="Proteomes" id="UP001150907"/>
    </source>
</evidence>
<protein>
    <submittedName>
        <fullName evidence="1">Uncharacterized protein</fullName>
    </submittedName>
</protein>
<evidence type="ECO:0000313" key="1">
    <source>
        <dbReference type="EMBL" id="KAJ2006523.1"/>
    </source>
</evidence>
<accession>A0A9W8BM49</accession>
<name>A0A9W8BM49_9FUNG</name>
<proteinExistence type="predicted"/>